<evidence type="ECO:0000313" key="2">
    <source>
        <dbReference type="EMBL" id="AOW80655.1"/>
    </source>
</evidence>
<dbReference type="GO" id="GO:0008972">
    <property type="term" value="F:phosphomethylpyrimidine kinase activity"/>
    <property type="evidence" value="ECO:0007669"/>
    <property type="project" value="UniProtKB-EC"/>
</dbReference>
<dbReference type="EC" id="2.7.4.7" evidence="2"/>
<accession>A0A1D8S5N8</accession>
<name>A0A1D8S5N8_9EURY</name>
<dbReference type="GO" id="GO:0004789">
    <property type="term" value="F:thiamine-phosphate diphosphorylase activity"/>
    <property type="evidence" value="ECO:0007669"/>
    <property type="project" value="UniProtKB-EC"/>
</dbReference>
<dbReference type="CDD" id="cd00093">
    <property type="entry name" value="HTH_XRE"/>
    <property type="match status" value="1"/>
</dbReference>
<protein>
    <submittedName>
        <fullName evidence="2">Phosphomethylpyrimidine kinase</fullName>
        <ecNumber evidence="2">2.5.1.3</ecNumber>
        <ecNumber evidence="2">2.7.4.7</ecNumber>
    </submittedName>
</protein>
<dbReference type="EC" id="2.5.1.3" evidence="2"/>
<dbReference type="Gene3D" id="3.40.225.10">
    <property type="entry name" value="Class II aldolase/adducin N-terminal domain"/>
    <property type="match status" value="1"/>
</dbReference>
<dbReference type="SUPFAM" id="SSF53639">
    <property type="entry name" value="AraD/HMP-PK domain-like"/>
    <property type="match status" value="1"/>
</dbReference>
<keyword evidence="2" id="KW-0418">Kinase</keyword>
<evidence type="ECO:0000259" key="1">
    <source>
        <dbReference type="PROSITE" id="PS50943"/>
    </source>
</evidence>
<dbReference type="PROSITE" id="PS50943">
    <property type="entry name" value="HTH_CROC1"/>
    <property type="match status" value="1"/>
</dbReference>
<dbReference type="SUPFAM" id="SSF47413">
    <property type="entry name" value="lambda repressor-like DNA-binding domains"/>
    <property type="match status" value="1"/>
</dbReference>
<organism evidence="2 3">
    <name type="scientific">Halodesulfurarchaeum formicicum</name>
    <dbReference type="NCBI Taxonomy" id="1873524"/>
    <lineage>
        <taxon>Archaea</taxon>
        <taxon>Methanobacteriati</taxon>
        <taxon>Methanobacteriota</taxon>
        <taxon>Stenosarchaea group</taxon>
        <taxon>Halobacteria</taxon>
        <taxon>Halobacteriales</taxon>
        <taxon>Halobacteriaceae</taxon>
        <taxon>Halodesulfurarchaeum</taxon>
    </lineage>
</organism>
<dbReference type="Gene3D" id="1.10.260.40">
    <property type="entry name" value="lambda repressor-like DNA-binding domains"/>
    <property type="match status" value="1"/>
</dbReference>
<feature type="domain" description="HTH cro/C1-type" evidence="1">
    <location>
        <begin position="20"/>
        <end position="48"/>
    </location>
</feature>
<evidence type="ECO:0000313" key="3">
    <source>
        <dbReference type="Proteomes" id="UP000185608"/>
    </source>
</evidence>
<dbReference type="STRING" id="1873524.HSR6_1551"/>
<dbReference type="InterPro" id="IPR010982">
    <property type="entry name" value="Lambda_DNA-bd_dom_sf"/>
</dbReference>
<dbReference type="GO" id="GO:0003677">
    <property type="term" value="F:DNA binding"/>
    <property type="evidence" value="ECO:0007669"/>
    <property type="project" value="InterPro"/>
</dbReference>
<dbReference type="KEGG" id="halh:HTSR_1479"/>
<dbReference type="PANTHER" id="PTHR40730">
    <property type="entry name" value="TRANSCRIPTIONAL REGULATOR PROTEIN-LIKE PROTEIN"/>
    <property type="match status" value="1"/>
</dbReference>
<dbReference type="RefSeq" id="WP_070365332.1">
    <property type="nucleotide sequence ID" value="NZ_CP016070.1"/>
</dbReference>
<dbReference type="AlphaFoldDB" id="A0A1D8S5N8"/>
<proteinExistence type="predicted"/>
<gene>
    <name evidence="2" type="primary">thiD</name>
    <name evidence="2" type="ORF">HTSR_1479</name>
</gene>
<sequence>MKFRAEIVVEEVLPTIRVLLATELRERGLTQQAVAAKLGLSQSAVSKYAQGEVETRETVAQDERVQALVSELATGLATGDMRPVHALVEIEALLRRLSGPGDIVADLHEAAVPELQDLSYDFSEPGPDQAAIERERARSSVRRGLRVLSQTPGVATLVPHVGSNLVECLPGAASREDVIGIPGRIRDVGGRVDVPADPDFGVSEYVGGVLISAREAGSSARAGLNLAYSDATLAALEDAGHQSVELDIGAADLESAVTTAIDAHPEATVLYHQGAVGIEPIVYLLGPAADGLARTVRRVATELTES</sequence>
<dbReference type="EMBL" id="CP016070">
    <property type="protein sequence ID" value="AOW80655.1"/>
    <property type="molecule type" value="Genomic_DNA"/>
</dbReference>
<dbReference type="InterPro" id="IPR036409">
    <property type="entry name" value="Aldolase_II/adducin_N_sf"/>
</dbReference>
<dbReference type="Pfam" id="PF10120">
    <property type="entry name" value="ThiN"/>
    <property type="match status" value="1"/>
</dbReference>
<dbReference type="Proteomes" id="UP000185608">
    <property type="component" value="Chromosome"/>
</dbReference>
<dbReference type="PATRIC" id="fig|1855411.3.peg.1483"/>
<reference evidence="2 3" key="1">
    <citation type="submission" date="2016-06" db="EMBL/GenBank/DDBJ databases">
        <title>Discovery of anaerobic lithoheterotrophic haloarchaeon capable of sulfur respiration by hydrogen and formate.</title>
        <authorList>
            <person name="Sorokin D.Y."/>
            <person name="Kublanov I.V."/>
            <person name="Roman P."/>
            <person name="Sinninghe Damste J.S."/>
            <person name="Golyshin P.N."/>
            <person name="Rojo D."/>
            <person name="Ciordia S."/>
            <person name="Mena Md.C."/>
            <person name="Ferrer M."/>
            <person name="Smedile F."/>
            <person name="Messina E."/>
            <person name="La Cono V."/>
            <person name="Yakimov M.M."/>
        </authorList>
    </citation>
    <scope>NUCLEOTIDE SEQUENCE [LARGE SCALE GENOMIC DNA]</scope>
    <source>
        <strain evidence="2 3">HTSR1</strain>
    </source>
</reference>
<dbReference type="GeneID" id="29829471"/>
<keyword evidence="2" id="KW-0808">Transferase</keyword>
<dbReference type="PANTHER" id="PTHR40730:SF5">
    <property type="entry name" value="HTH CRO_C1-TYPE DOMAIN-CONTAINING PROTEIN"/>
    <property type="match status" value="1"/>
</dbReference>
<dbReference type="SMART" id="SM00530">
    <property type="entry name" value="HTH_XRE"/>
    <property type="match status" value="1"/>
</dbReference>
<dbReference type="Pfam" id="PF01381">
    <property type="entry name" value="HTH_3"/>
    <property type="match status" value="1"/>
</dbReference>
<dbReference type="InterPro" id="IPR019293">
    <property type="entry name" value="ThiN"/>
</dbReference>
<dbReference type="InterPro" id="IPR001387">
    <property type="entry name" value="Cro/C1-type_HTH"/>
</dbReference>